<dbReference type="InterPro" id="IPR032675">
    <property type="entry name" value="LRR_dom_sf"/>
</dbReference>
<accession>A0AAD7FKX9</accession>
<proteinExistence type="predicted"/>
<dbReference type="SUPFAM" id="SSF81383">
    <property type="entry name" value="F-box domain"/>
    <property type="match status" value="1"/>
</dbReference>
<reference evidence="2" key="1">
    <citation type="submission" date="2023-03" db="EMBL/GenBank/DDBJ databases">
        <title>Massive genome expansion in bonnet fungi (Mycena s.s.) driven by repeated elements and novel gene families across ecological guilds.</title>
        <authorList>
            <consortium name="Lawrence Berkeley National Laboratory"/>
            <person name="Harder C.B."/>
            <person name="Miyauchi S."/>
            <person name="Viragh M."/>
            <person name="Kuo A."/>
            <person name="Thoen E."/>
            <person name="Andreopoulos B."/>
            <person name="Lu D."/>
            <person name="Skrede I."/>
            <person name="Drula E."/>
            <person name="Henrissat B."/>
            <person name="Morin E."/>
            <person name="Kohler A."/>
            <person name="Barry K."/>
            <person name="LaButti K."/>
            <person name="Morin E."/>
            <person name="Salamov A."/>
            <person name="Lipzen A."/>
            <person name="Mereny Z."/>
            <person name="Hegedus B."/>
            <person name="Baldrian P."/>
            <person name="Stursova M."/>
            <person name="Weitz H."/>
            <person name="Taylor A."/>
            <person name="Grigoriev I.V."/>
            <person name="Nagy L.G."/>
            <person name="Martin F."/>
            <person name="Kauserud H."/>
        </authorList>
    </citation>
    <scope>NUCLEOTIDE SEQUENCE</scope>
    <source>
        <strain evidence="2">9284</strain>
    </source>
</reference>
<dbReference type="Gene3D" id="3.80.10.10">
    <property type="entry name" value="Ribonuclease Inhibitor"/>
    <property type="match status" value="1"/>
</dbReference>
<feature type="domain" description="F-box" evidence="1">
    <location>
        <begin position="36"/>
        <end position="92"/>
    </location>
</feature>
<name>A0AAD7FKX9_9AGAR</name>
<dbReference type="EMBL" id="JARKIF010000012">
    <property type="protein sequence ID" value="KAJ7625875.1"/>
    <property type="molecule type" value="Genomic_DNA"/>
</dbReference>
<dbReference type="Pfam" id="PF12937">
    <property type="entry name" value="F-box-like"/>
    <property type="match status" value="1"/>
</dbReference>
<dbReference type="Proteomes" id="UP001221142">
    <property type="component" value="Unassembled WGS sequence"/>
</dbReference>
<organism evidence="2 3">
    <name type="scientific">Roridomyces roridus</name>
    <dbReference type="NCBI Taxonomy" id="1738132"/>
    <lineage>
        <taxon>Eukaryota</taxon>
        <taxon>Fungi</taxon>
        <taxon>Dikarya</taxon>
        <taxon>Basidiomycota</taxon>
        <taxon>Agaricomycotina</taxon>
        <taxon>Agaricomycetes</taxon>
        <taxon>Agaricomycetidae</taxon>
        <taxon>Agaricales</taxon>
        <taxon>Marasmiineae</taxon>
        <taxon>Mycenaceae</taxon>
        <taxon>Roridomyces</taxon>
    </lineage>
</organism>
<sequence>RLCARVEQLKQNKASLEALQTSMRSLIPSVAPIRWLPSELLLSIFHYTWDRRLKFSPSDRVPFDDMRTLAHVCFRWYRLILDTPTLWTQIYFEALFAKPPDAVAKALSMALKRSMEASLDLEVRNDRGHEREVTEEPLRVLATSSHRWRSATFYGSEMPEDILQRVPRLERLSIQASKPSLRSRWINAVKVADMPRLQYLVLAGSFDISGLPLENLRETTLKSVDSSSLNTLLPSVARITGQLSLTVAPDSIPDLPSITSNIDRLSLGFETDSTSLADSLMRPIFNNVTLPRLSALSLSGCEYPQILVPWRSAAADAFLRFAARSGFADNLQALDIREVALKAKKLPGLLAALPALVELGIADPGADESETSIFADDLLARLGAEGSSLVPRLCRLTYVCNLSFNEPLFLEFLRSRVRLQNFQLRLKWFTKQLSVREEVMASILGPPWPLVCKLTELKEECGGRLKVDCDMFSHRKQSRRQR</sequence>
<dbReference type="Gene3D" id="1.20.1280.50">
    <property type="match status" value="1"/>
</dbReference>
<dbReference type="InterPro" id="IPR036047">
    <property type="entry name" value="F-box-like_dom_sf"/>
</dbReference>
<feature type="non-terminal residue" evidence="2">
    <location>
        <position position="1"/>
    </location>
</feature>
<dbReference type="InterPro" id="IPR001810">
    <property type="entry name" value="F-box_dom"/>
</dbReference>
<evidence type="ECO:0000259" key="1">
    <source>
        <dbReference type="Pfam" id="PF12937"/>
    </source>
</evidence>
<evidence type="ECO:0000313" key="3">
    <source>
        <dbReference type="Proteomes" id="UP001221142"/>
    </source>
</evidence>
<comment type="caution">
    <text evidence="2">The sequence shown here is derived from an EMBL/GenBank/DDBJ whole genome shotgun (WGS) entry which is preliminary data.</text>
</comment>
<evidence type="ECO:0000313" key="2">
    <source>
        <dbReference type="EMBL" id="KAJ7625875.1"/>
    </source>
</evidence>
<keyword evidence="3" id="KW-1185">Reference proteome</keyword>
<dbReference type="AlphaFoldDB" id="A0AAD7FKX9"/>
<protein>
    <recommendedName>
        <fullName evidence="1">F-box domain-containing protein</fullName>
    </recommendedName>
</protein>
<gene>
    <name evidence="2" type="ORF">FB45DRAFT_922526</name>
</gene>
<dbReference type="SUPFAM" id="SSF52047">
    <property type="entry name" value="RNI-like"/>
    <property type="match status" value="1"/>
</dbReference>